<reference evidence="1 2" key="1">
    <citation type="submission" date="2014-07" db="EMBL/GenBank/DDBJ databases">
        <title>Methanogenic archaea and the global carbon cycle.</title>
        <authorList>
            <person name="Henriksen J.R."/>
            <person name="Luke J."/>
            <person name="Reinhart S."/>
            <person name="Benedict M.N."/>
            <person name="Youngblut N.D."/>
            <person name="Metcalf M.E."/>
            <person name="Whitaker R.J."/>
            <person name="Metcalf W.W."/>
        </authorList>
    </citation>
    <scope>NUCLEOTIDE SEQUENCE [LARGE SCALE GENOMIC DNA]</scope>
    <source>
        <strain evidence="1 2">T4/M</strain>
    </source>
</reference>
<accession>A0A0E3P851</accession>
<evidence type="ECO:0000313" key="1">
    <source>
        <dbReference type="EMBL" id="AKB29084.1"/>
    </source>
</evidence>
<dbReference type="GeneID" id="24861247"/>
<sequence length="123" mass="14287">MEEGKIKNTITRSFELQDYRIKGTELSGFWADLLSKEELTVDVNYRPENEKVFSPAETEALVREVCGKCKSFEARLPENIKCEATFKDFGEKVYKTDQPDFGLKPGEMDEVKVAYRFYVAYYV</sequence>
<organism evidence="1 2">
    <name type="scientific">Methanosarcina siciliae T4/M</name>
    <dbReference type="NCBI Taxonomy" id="1434120"/>
    <lineage>
        <taxon>Archaea</taxon>
        <taxon>Methanobacteriati</taxon>
        <taxon>Methanobacteriota</taxon>
        <taxon>Stenosarchaea group</taxon>
        <taxon>Methanomicrobia</taxon>
        <taxon>Methanosarcinales</taxon>
        <taxon>Methanosarcinaceae</taxon>
        <taxon>Methanosarcina</taxon>
    </lineage>
</organism>
<evidence type="ECO:0000313" key="2">
    <source>
        <dbReference type="Proteomes" id="UP000033111"/>
    </source>
</evidence>
<name>A0A0E3P851_9EURY</name>
<dbReference type="EMBL" id="CP009506">
    <property type="protein sequence ID" value="AKB29084.1"/>
    <property type="molecule type" value="Genomic_DNA"/>
</dbReference>
<dbReference type="RefSeq" id="WP_048172794.1">
    <property type="nucleotide sequence ID" value="NZ_CP009506.1"/>
</dbReference>
<keyword evidence="2" id="KW-1185">Reference proteome</keyword>
<protein>
    <submittedName>
        <fullName evidence="1">Uncharacterized protein</fullName>
    </submittedName>
</protein>
<dbReference type="HOGENOM" id="CLU_157014_0_0_2"/>
<gene>
    <name evidence="1" type="ORF">MSSIT_2365</name>
</gene>
<dbReference type="OrthoDB" id="139886at2157"/>
<dbReference type="Proteomes" id="UP000033111">
    <property type="component" value="Chromosome"/>
</dbReference>
<dbReference type="PATRIC" id="fig|1434120.4.peg.3092"/>
<dbReference type="AlphaFoldDB" id="A0A0E3P851"/>
<proteinExistence type="predicted"/>
<dbReference type="KEGG" id="msw:MSSIT_2365"/>